<dbReference type="SMART" id="SM00829">
    <property type="entry name" value="PKS_ER"/>
    <property type="match status" value="1"/>
</dbReference>
<dbReference type="SUPFAM" id="SSF50129">
    <property type="entry name" value="GroES-like"/>
    <property type="match status" value="1"/>
</dbReference>
<dbReference type="InterPro" id="IPR013154">
    <property type="entry name" value="ADH-like_N"/>
</dbReference>
<dbReference type="GO" id="GO:0016491">
    <property type="term" value="F:oxidoreductase activity"/>
    <property type="evidence" value="ECO:0007669"/>
    <property type="project" value="InterPro"/>
</dbReference>
<reference evidence="2 3" key="1">
    <citation type="submission" date="2019-11" db="EMBL/GenBank/DDBJ databases">
        <title>Cellulosimicrobium composti sp. nov. isolated from a compost.</title>
        <authorList>
            <person name="Yang Y."/>
        </authorList>
    </citation>
    <scope>NUCLEOTIDE SEQUENCE [LARGE SCALE GENOMIC DNA]</scope>
    <source>
        <strain evidence="2 3">BIT-GX5</strain>
    </source>
</reference>
<gene>
    <name evidence="2" type="ORF">GJV82_07620</name>
</gene>
<dbReference type="InterPro" id="IPR036291">
    <property type="entry name" value="NAD(P)-bd_dom_sf"/>
</dbReference>
<dbReference type="InterPro" id="IPR011032">
    <property type="entry name" value="GroES-like_sf"/>
</dbReference>
<sequence>MRAATAPVYGGPDVVRVSTLPDPVPGPHDLLVRNRASTLAAAGVAARAGSPWFARLAFGLRRPRSPVLGGEVAGEVVAVGEEVTRFAVGDRVTALTRMGAGAHAELVLVPDASAVVPTPDALTDVEAAVLAAGPLTALPFLTDHATVRPGTRVLVVGASGCVGTAAVQVAAHAGAHVTAVTGPRGLDLARALGAAEVVDRTVRDVTAPETDDPGRPRYDVVFDVAGASSYRRCRHLLADDGVYLTTVPSAGILWRTLWTARRAHGRRGRVAFTGLRPTDLQRATLHDALARGAAGTLRAVVDRAYPLDRVADAHRHVEHEHKAGTVVVTLG</sequence>
<evidence type="ECO:0000259" key="1">
    <source>
        <dbReference type="SMART" id="SM00829"/>
    </source>
</evidence>
<evidence type="ECO:0000313" key="2">
    <source>
        <dbReference type="EMBL" id="MTG88812.1"/>
    </source>
</evidence>
<dbReference type="RefSeq" id="WP_155098805.1">
    <property type="nucleotide sequence ID" value="NZ_WMKA01000012.1"/>
</dbReference>
<dbReference type="InterPro" id="IPR050700">
    <property type="entry name" value="YIM1/Zinc_Alcohol_DH_Fams"/>
</dbReference>
<dbReference type="PANTHER" id="PTHR11695">
    <property type="entry name" value="ALCOHOL DEHYDROGENASE RELATED"/>
    <property type="match status" value="1"/>
</dbReference>
<feature type="domain" description="Enoyl reductase (ER)" evidence="1">
    <location>
        <begin position="10"/>
        <end position="328"/>
    </location>
</feature>
<dbReference type="Gene3D" id="3.90.180.10">
    <property type="entry name" value="Medium-chain alcohol dehydrogenases, catalytic domain"/>
    <property type="match status" value="1"/>
</dbReference>
<dbReference type="EMBL" id="WMKA01000012">
    <property type="protein sequence ID" value="MTG88812.1"/>
    <property type="molecule type" value="Genomic_DNA"/>
</dbReference>
<evidence type="ECO:0000313" key="3">
    <source>
        <dbReference type="Proteomes" id="UP000440668"/>
    </source>
</evidence>
<dbReference type="InterPro" id="IPR020843">
    <property type="entry name" value="ER"/>
</dbReference>
<organism evidence="2 3">
    <name type="scientific">Cellulosimicrobium composti</name>
    <dbReference type="NCBI Taxonomy" id="2672572"/>
    <lineage>
        <taxon>Bacteria</taxon>
        <taxon>Bacillati</taxon>
        <taxon>Actinomycetota</taxon>
        <taxon>Actinomycetes</taxon>
        <taxon>Micrococcales</taxon>
        <taxon>Promicromonosporaceae</taxon>
        <taxon>Cellulosimicrobium</taxon>
    </lineage>
</organism>
<comment type="caution">
    <text evidence="2">The sequence shown here is derived from an EMBL/GenBank/DDBJ whole genome shotgun (WGS) entry which is preliminary data.</text>
</comment>
<proteinExistence type="predicted"/>
<accession>A0A6N7ZHK0</accession>
<dbReference type="Proteomes" id="UP000440668">
    <property type="component" value="Unassembled WGS sequence"/>
</dbReference>
<dbReference type="AlphaFoldDB" id="A0A6N7ZHK0"/>
<protein>
    <submittedName>
        <fullName evidence="2">Zinc-binding dehydrogenase</fullName>
    </submittedName>
</protein>
<dbReference type="SUPFAM" id="SSF51735">
    <property type="entry name" value="NAD(P)-binding Rossmann-fold domains"/>
    <property type="match status" value="1"/>
</dbReference>
<dbReference type="Pfam" id="PF08240">
    <property type="entry name" value="ADH_N"/>
    <property type="match status" value="1"/>
</dbReference>
<dbReference type="PANTHER" id="PTHR11695:SF648">
    <property type="entry name" value="ZINC-BINDING OXIDOREDUCTASE"/>
    <property type="match status" value="1"/>
</dbReference>
<dbReference type="CDD" id="cd08267">
    <property type="entry name" value="MDR1"/>
    <property type="match status" value="1"/>
</dbReference>
<dbReference type="Gene3D" id="3.40.50.720">
    <property type="entry name" value="NAD(P)-binding Rossmann-like Domain"/>
    <property type="match status" value="1"/>
</dbReference>
<name>A0A6N7ZHK0_9MICO</name>
<dbReference type="Pfam" id="PF13602">
    <property type="entry name" value="ADH_zinc_N_2"/>
    <property type="match status" value="1"/>
</dbReference>